<dbReference type="InParanoid" id="A0A6G9ICW4"/>
<dbReference type="Proteomes" id="UP000501168">
    <property type="component" value="Chromosome"/>
</dbReference>
<organism evidence="2 3">
    <name type="scientific">Zophobihabitans entericus</name>
    <dbReference type="NCBI Taxonomy" id="1635327"/>
    <lineage>
        <taxon>Bacteria</taxon>
        <taxon>Pseudomonadati</taxon>
        <taxon>Pseudomonadota</taxon>
        <taxon>Gammaproteobacteria</taxon>
        <taxon>Orbales</taxon>
        <taxon>Orbaceae</taxon>
        <taxon>Zophobihabitans</taxon>
    </lineage>
</organism>
<accession>A0A6G9ICW4</accession>
<keyword evidence="1" id="KW-0472">Membrane</keyword>
<dbReference type="RefSeq" id="WP_166917373.1">
    <property type="nucleotide sequence ID" value="NZ_CP050253.1"/>
</dbReference>
<feature type="transmembrane region" description="Helical" evidence="1">
    <location>
        <begin position="6"/>
        <end position="25"/>
    </location>
</feature>
<gene>
    <name evidence="2" type="ORF">IPMB12_10495</name>
</gene>
<sequence length="168" mass="19137">MISVNTFYTVLVIFALSVPSLIVFMLRRHIVSSKKRYYAWLIIFFISVFGGHLLKTEVYIFGETEGSKEYSRFVTVYPTEITLPNGRVAEIAPRLGLSLDKALVINLSRKPMYLEMVVYGNASSKPGRQTLSAYQVSKVDNRIDYIFVEPPSSIKIKGDSSIRGWIHY</sequence>
<dbReference type="KEGG" id="orb:IPMB12_10495"/>
<dbReference type="EMBL" id="CP050253">
    <property type="protein sequence ID" value="QIQ22076.1"/>
    <property type="molecule type" value="Genomic_DNA"/>
</dbReference>
<reference evidence="2 3" key="1">
    <citation type="submission" date="2020-03" db="EMBL/GenBank/DDBJ databases">
        <title>Complete genome sequence of Orbus sp. IPMB12 (BCRC 80908).</title>
        <authorList>
            <person name="Lo W.-S."/>
            <person name="Chang T.-H."/>
            <person name="Kuo C.-H."/>
        </authorList>
    </citation>
    <scope>NUCLEOTIDE SEQUENCE [LARGE SCALE GENOMIC DNA]</scope>
    <source>
        <strain evidence="2 3">IPMB12</strain>
    </source>
</reference>
<proteinExistence type="predicted"/>
<dbReference type="AlphaFoldDB" id="A0A6G9ICW4"/>
<keyword evidence="1" id="KW-1133">Transmembrane helix</keyword>
<evidence type="ECO:0000313" key="2">
    <source>
        <dbReference type="EMBL" id="QIQ22076.1"/>
    </source>
</evidence>
<protein>
    <submittedName>
        <fullName evidence="2">Uncharacterized protein</fullName>
    </submittedName>
</protein>
<feature type="transmembrane region" description="Helical" evidence="1">
    <location>
        <begin position="37"/>
        <end position="54"/>
    </location>
</feature>
<keyword evidence="1" id="KW-0812">Transmembrane</keyword>
<name>A0A6G9ICW4_9GAMM</name>
<evidence type="ECO:0000256" key="1">
    <source>
        <dbReference type="SAM" id="Phobius"/>
    </source>
</evidence>
<evidence type="ECO:0000313" key="3">
    <source>
        <dbReference type="Proteomes" id="UP000501168"/>
    </source>
</evidence>
<keyword evidence="3" id="KW-1185">Reference proteome</keyword>